<comment type="caution">
    <text evidence="1">The sequence shown here is derived from an EMBL/GenBank/DDBJ whole genome shotgun (WGS) entry which is preliminary data.</text>
</comment>
<name>A0AAD5BQV4_AMBAR</name>
<organism evidence="1 2">
    <name type="scientific">Ambrosia artemisiifolia</name>
    <name type="common">Common ragweed</name>
    <dbReference type="NCBI Taxonomy" id="4212"/>
    <lineage>
        <taxon>Eukaryota</taxon>
        <taxon>Viridiplantae</taxon>
        <taxon>Streptophyta</taxon>
        <taxon>Embryophyta</taxon>
        <taxon>Tracheophyta</taxon>
        <taxon>Spermatophyta</taxon>
        <taxon>Magnoliopsida</taxon>
        <taxon>eudicotyledons</taxon>
        <taxon>Gunneridae</taxon>
        <taxon>Pentapetalae</taxon>
        <taxon>asterids</taxon>
        <taxon>campanulids</taxon>
        <taxon>Asterales</taxon>
        <taxon>Asteraceae</taxon>
        <taxon>Asteroideae</taxon>
        <taxon>Heliantheae alliance</taxon>
        <taxon>Heliantheae</taxon>
        <taxon>Ambrosia</taxon>
    </lineage>
</organism>
<sequence length="177" mass="19636">MLSLRQSSESDWIQIGAIMGLLQQVVIRVRKDKRSEAKELGEKFSTKWLRFKICSRTLILSDGAIFLPPASGLQVSGGIFSGGLRFQSLSRQIRLPRLLLIMWLPRSVLADGKNGSHGEFGLARNDKVFNGKTIPIPHGRTSLQGIQRFATLITSFIHSYRGHGSSWHVEPAGLMAP</sequence>
<gene>
    <name evidence="1" type="ORF">M8C21_019338</name>
</gene>
<protein>
    <submittedName>
        <fullName evidence="1">Uncharacterized protein</fullName>
    </submittedName>
</protein>
<evidence type="ECO:0000313" key="1">
    <source>
        <dbReference type="EMBL" id="KAI7727589.1"/>
    </source>
</evidence>
<proteinExistence type="predicted"/>
<reference evidence="1" key="1">
    <citation type="submission" date="2022-06" db="EMBL/GenBank/DDBJ databases">
        <title>Uncovering the hologenomic basis of an extraordinary plant invasion.</title>
        <authorList>
            <person name="Bieker V.C."/>
            <person name="Martin M.D."/>
            <person name="Gilbert T."/>
            <person name="Hodgins K."/>
            <person name="Battlay P."/>
            <person name="Petersen B."/>
            <person name="Wilson J."/>
        </authorList>
    </citation>
    <scope>NUCLEOTIDE SEQUENCE</scope>
    <source>
        <strain evidence="1">AA19_3_7</strain>
        <tissue evidence="1">Leaf</tissue>
    </source>
</reference>
<dbReference type="EMBL" id="JAMZMK010011345">
    <property type="protein sequence ID" value="KAI7727589.1"/>
    <property type="molecule type" value="Genomic_DNA"/>
</dbReference>
<accession>A0AAD5BQV4</accession>
<evidence type="ECO:0000313" key="2">
    <source>
        <dbReference type="Proteomes" id="UP001206925"/>
    </source>
</evidence>
<dbReference type="Proteomes" id="UP001206925">
    <property type="component" value="Unassembled WGS sequence"/>
</dbReference>
<dbReference type="AlphaFoldDB" id="A0AAD5BQV4"/>
<keyword evidence="2" id="KW-1185">Reference proteome</keyword>